<feature type="compositionally biased region" description="Low complexity" evidence="1">
    <location>
        <begin position="10"/>
        <end position="22"/>
    </location>
</feature>
<sequence length="150" mass="16901">MLLDALLDGSAPTSSSSPSTTADQSHQSRFSAIPISSQLISTHFRVDDWMASSTTGLKDYILETGLLNLIHFPIEAQILFHLCMTLVLKSCTMHSLKDVELAGLLIQPQRWFSNENIQDLCSSPIERFRSISRIFVVFKKDMPLIKEFQL</sequence>
<accession>A0A8S9SS65</accession>
<name>A0A8S9SS65_BRACR</name>
<dbReference type="Proteomes" id="UP000712600">
    <property type="component" value="Unassembled WGS sequence"/>
</dbReference>
<gene>
    <name evidence="2" type="ORF">F2Q69_00037944</name>
</gene>
<dbReference type="AlphaFoldDB" id="A0A8S9SS65"/>
<evidence type="ECO:0000313" key="2">
    <source>
        <dbReference type="EMBL" id="KAF3602790.1"/>
    </source>
</evidence>
<protein>
    <submittedName>
        <fullName evidence="2">Uncharacterized protein</fullName>
    </submittedName>
</protein>
<reference evidence="2" key="1">
    <citation type="submission" date="2019-12" db="EMBL/GenBank/DDBJ databases">
        <title>Genome sequencing and annotation of Brassica cretica.</title>
        <authorList>
            <person name="Studholme D.J."/>
            <person name="Sarris P."/>
        </authorList>
    </citation>
    <scope>NUCLEOTIDE SEQUENCE</scope>
    <source>
        <strain evidence="2">PFS-109/04</strain>
        <tissue evidence="2">Leaf</tissue>
    </source>
</reference>
<evidence type="ECO:0000256" key="1">
    <source>
        <dbReference type="SAM" id="MobiDB-lite"/>
    </source>
</evidence>
<evidence type="ECO:0000313" key="3">
    <source>
        <dbReference type="Proteomes" id="UP000712600"/>
    </source>
</evidence>
<organism evidence="2 3">
    <name type="scientific">Brassica cretica</name>
    <name type="common">Mustard</name>
    <dbReference type="NCBI Taxonomy" id="69181"/>
    <lineage>
        <taxon>Eukaryota</taxon>
        <taxon>Viridiplantae</taxon>
        <taxon>Streptophyta</taxon>
        <taxon>Embryophyta</taxon>
        <taxon>Tracheophyta</taxon>
        <taxon>Spermatophyta</taxon>
        <taxon>Magnoliopsida</taxon>
        <taxon>eudicotyledons</taxon>
        <taxon>Gunneridae</taxon>
        <taxon>Pentapetalae</taxon>
        <taxon>rosids</taxon>
        <taxon>malvids</taxon>
        <taxon>Brassicales</taxon>
        <taxon>Brassicaceae</taxon>
        <taxon>Brassiceae</taxon>
        <taxon>Brassica</taxon>
    </lineage>
</organism>
<comment type="caution">
    <text evidence="2">The sequence shown here is derived from an EMBL/GenBank/DDBJ whole genome shotgun (WGS) entry which is preliminary data.</text>
</comment>
<proteinExistence type="predicted"/>
<feature type="region of interest" description="Disordered" evidence="1">
    <location>
        <begin position="1"/>
        <end position="27"/>
    </location>
</feature>
<dbReference type="EMBL" id="QGKX02000004">
    <property type="protein sequence ID" value="KAF3602790.1"/>
    <property type="molecule type" value="Genomic_DNA"/>
</dbReference>